<dbReference type="InterPro" id="IPR051271">
    <property type="entry name" value="2C-system_Tx_regulators"/>
</dbReference>
<name>A0A7K0EGD5_9BACT</name>
<feature type="modified residue" description="4-aspartylphosphate" evidence="1">
    <location>
        <position position="58"/>
    </location>
</feature>
<dbReference type="PANTHER" id="PTHR45526:SF1">
    <property type="entry name" value="TRANSCRIPTIONAL REGULATORY PROTEIN DCUR-RELATED"/>
    <property type="match status" value="1"/>
</dbReference>
<dbReference type="InterPro" id="IPR011006">
    <property type="entry name" value="CheY-like_superfamily"/>
</dbReference>
<dbReference type="GO" id="GO:0003677">
    <property type="term" value="F:DNA binding"/>
    <property type="evidence" value="ECO:0007669"/>
    <property type="project" value="InterPro"/>
</dbReference>
<protein>
    <submittedName>
        <fullName evidence="4">Response regulator</fullName>
    </submittedName>
</protein>
<accession>A0A7K0EGD5</accession>
<keyword evidence="1" id="KW-0597">Phosphoprotein</keyword>
<dbReference type="SMART" id="SM00448">
    <property type="entry name" value="REC"/>
    <property type="match status" value="1"/>
</dbReference>
<dbReference type="Gene3D" id="2.40.50.1020">
    <property type="entry name" value="LytTr DNA-binding domain"/>
    <property type="match status" value="1"/>
</dbReference>
<dbReference type="Pfam" id="PF04397">
    <property type="entry name" value="LytTR"/>
    <property type="match status" value="1"/>
</dbReference>
<dbReference type="AlphaFoldDB" id="A0A7K0EGD5"/>
<dbReference type="OrthoDB" id="940781at2"/>
<organism evidence="4 5">
    <name type="scientific">Larkinella terrae</name>
    <dbReference type="NCBI Taxonomy" id="2025311"/>
    <lineage>
        <taxon>Bacteria</taxon>
        <taxon>Pseudomonadati</taxon>
        <taxon>Bacteroidota</taxon>
        <taxon>Cytophagia</taxon>
        <taxon>Cytophagales</taxon>
        <taxon>Spirosomataceae</taxon>
        <taxon>Larkinella</taxon>
    </lineage>
</organism>
<keyword evidence="5" id="KW-1185">Reference proteome</keyword>
<dbReference type="Pfam" id="PF00072">
    <property type="entry name" value="Response_reg"/>
    <property type="match status" value="1"/>
</dbReference>
<evidence type="ECO:0000259" key="2">
    <source>
        <dbReference type="PROSITE" id="PS50110"/>
    </source>
</evidence>
<reference evidence="4 5" key="1">
    <citation type="journal article" date="2018" name="Antonie Van Leeuwenhoek">
        <title>Larkinella terrae sp. nov., isolated from soil on Jeju Island, South Korea.</title>
        <authorList>
            <person name="Ten L.N."/>
            <person name="Jeon J."/>
            <person name="Park S.J."/>
            <person name="Park S."/>
            <person name="Lee S.Y."/>
            <person name="Kim M.K."/>
            <person name="Jung H.Y."/>
        </authorList>
    </citation>
    <scope>NUCLEOTIDE SEQUENCE [LARGE SCALE GENOMIC DNA]</scope>
    <source>
        <strain evidence="4 5">KCTC 52001</strain>
    </source>
</reference>
<dbReference type="PANTHER" id="PTHR45526">
    <property type="entry name" value="TRANSCRIPTIONAL REGULATORY PROTEIN DPIA"/>
    <property type="match status" value="1"/>
</dbReference>
<dbReference type="RefSeq" id="WP_154174065.1">
    <property type="nucleotide sequence ID" value="NZ_WJXZ01000002.1"/>
</dbReference>
<dbReference type="Gene3D" id="3.40.50.2300">
    <property type="match status" value="1"/>
</dbReference>
<evidence type="ECO:0000259" key="3">
    <source>
        <dbReference type="PROSITE" id="PS50930"/>
    </source>
</evidence>
<dbReference type="GO" id="GO:0000156">
    <property type="term" value="F:phosphorelay response regulator activity"/>
    <property type="evidence" value="ECO:0007669"/>
    <property type="project" value="TreeGrafter"/>
</dbReference>
<dbReference type="CDD" id="cd00156">
    <property type="entry name" value="REC"/>
    <property type="match status" value="1"/>
</dbReference>
<proteinExistence type="predicted"/>
<dbReference type="EMBL" id="WJXZ01000002">
    <property type="protein sequence ID" value="MRS60772.1"/>
    <property type="molecule type" value="Genomic_DNA"/>
</dbReference>
<evidence type="ECO:0000256" key="1">
    <source>
        <dbReference type="PROSITE-ProRule" id="PRU00169"/>
    </source>
</evidence>
<feature type="domain" description="Response regulatory" evidence="2">
    <location>
        <begin position="7"/>
        <end position="118"/>
    </location>
</feature>
<evidence type="ECO:0000313" key="4">
    <source>
        <dbReference type="EMBL" id="MRS60772.1"/>
    </source>
</evidence>
<sequence length="237" mass="27275">MNQQHQRCLVVENSTRTRAEFQEYLARLPVFSPPDFCTSVQEAQKLLRQKPYDLVCLDTHLPDMTGIDQLRSFPKNVPVIVTSDQTDYAVDSFDMDVADYLLKPFTFLRFSRAVNRALSVKRDPEKQTGHSFIFLKKGHAYQRFDYEDIDYVQAYGIYCKIIKHPSVAAVNDTISNLENVLPNQQFLRVHKSYIVNLSKITSYSLRSISVGTHQIPLGAAYRERFQGFLGLLGKKNE</sequence>
<dbReference type="PROSITE" id="PS50110">
    <property type="entry name" value="RESPONSE_REGULATORY"/>
    <property type="match status" value="1"/>
</dbReference>
<comment type="caution">
    <text evidence="4">The sequence shown here is derived from an EMBL/GenBank/DDBJ whole genome shotgun (WGS) entry which is preliminary data.</text>
</comment>
<dbReference type="Proteomes" id="UP000441754">
    <property type="component" value="Unassembled WGS sequence"/>
</dbReference>
<evidence type="ECO:0000313" key="5">
    <source>
        <dbReference type="Proteomes" id="UP000441754"/>
    </source>
</evidence>
<dbReference type="SUPFAM" id="SSF52172">
    <property type="entry name" value="CheY-like"/>
    <property type="match status" value="1"/>
</dbReference>
<dbReference type="PROSITE" id="PS50930">
    <property type="entry name" value="HTH_LYTTR"/>
    <property type="match status" value="1"/>
</dbReference>
<dbReference type="InterPro" id="IPR001789">
    <property type="entry name" value="Sig_transdc_resp-reg_receiver"/>
</dbReference>
<gene>
    <name evidence="4" type="ORF">GJJ30_05660</name>
</gene>
<dbReference type="InterPro" id="IPR007492">
    <property type="entry name" value="LytTR_DNA-bd_dom"/>
</dbReference>
<dbReference type="SMART" id="SM00850">
    <property type="entry name" value="LytTR"/>
    <property type="match status" value="1"/>
</dbReference>
<feature type="domain" description="HTH LytTR-type" evidence="3">
    <location>
        <begin position="133"/>
        <end position="200"/>
    </location>
</feature>